<evidence type="ECO:0000256" key="7">
    <source>
        <dbReference type="PROSITE-ProRule" id="PRU00330"/>
    </source>
</evidence>
<evidence type="ECO:0000256" key="4">
    <source>
        <dbReference type="ARBA" id="ARBA00022499"/>
    </source>
</evidence>
<dbReference type="Gene3D" id="1.10.10.10">
    <property type="entry name" value="Winged helix-like DNA-binding domain superfamily/Winged helix DNA-binding domain"/>
    <property type="match status" value="1"/>
</dbReference>
<dbReference type="PROSITE" id="PS50069">
    <property type="entry name" value="CULLIN_2"/>
    <property type="match status" value="1"/>
</dbReference>
<evidence type="ECO:0000256" key="9">
    <source>
        <dbReference type="SAM" id="MobiDB-lite"/>
    </source>
</evidence>
<dbReference type="SUPFAM" id="SSF75632">
    <property type="entry name" value="Cullin homology domain"/>
    <property type="match status" value="1"/>
</dbReference>
<dbReference type="PROSITE" id="PS01256">
    <property type="entry name" value="CULLIN_1"/>
    <property type="match status" value="1"/>
</dbReference>
<dbReference type="GO" id="GO:0005737">
    <property type="term" value="C:cytoplasm"/>
    <property type="evidence" value="ECO:0007669"/>
    <property type="project" value="UniProtKB-ARBA"/>
</dbReference>
<dbReference type="InterPro" id="IPR059120">
    <property type="entry name" value="Cullin-like_AB"/>
</dbReference>
<dbReference type="GO" id="GO:0005634">
    <property type="term" value="C:nucleus"/>
    <property type="evidence" value="ECO:0007669"/>
    <property type="project" value="UniProtKB-SubCell"/>
</dbReference>
<dbReference type="GO" id="GO:0031625">
    <property type="term" value="F:ubiquitin protein ligase binding"/>
    <property type="evidence" value="ECO:0007669"/>
    <property type="project" value="InterPro"/>
</dbReference>
<dbReference type="GO" id="GO:0010468">
    <property type="term" value="P:regulation of gene expression"/>
    <property type="evidence" value="ECO:0007669"/>
    <property type="project" value="UniProtKB-ARBA"/>
</dbReference>
<protein>
    <recommendedName>
        <fullName evidence="10">Cullin family profile domain-containing protein</fullName>
    </recommendedName>
</protein>
<dbReference type="FunFam" id="3.30.230.130:FF:000002">
    <property type="entry name" value="cullin-3 isoform X1"/>
    <property type="match status" value="1"/>
</dbReference>
<gene>
    <name evidence="11" type="ORF">KXQ929_LOCUS10885</name>
</gene>
<evidence type="ECO:0000256" key="8">
    <source>
        <dbReference type="RuleBase" id="RU003829"/>
    </source>
</evidence>
<organism evidence="11 12">
    <name type="scientific">Adineta steineri</name>
    <dbReference type="NCBI Taxonomy" id="433720"/>
    <lineage>
        <taxon>Eukaryota</taxon>
        <taxon>Metazoa</taxon>
        <taxon>Spiralia</taxon>
        <taxon>Gnathifera</taxon>
        <taxon>Rotifera</taxon>
        <taxon>Eurotatoria</taxon>
        <taxon>Bdelloidea</taxon>
        <taxon>Adinetida</taxon>
        <taxon>Adinetidae</taxon>
        <taxon>Adineta</taxon>
    </lineage>
</organism>
<name>A0A818UQV9_9BILA</name>
<keyword evidence="5" id="KW-0832">Ubl conjugation</keyword>
<dbReference type="FunFam" id="1.20.1310.10:FF:000002">
    <property type="entry name" value="cullin-3 isoform X1"/>
    <property type="match status" value="1"/>
</dbReference>
<dbReference type="GO" id="GO:0006950">
    <property type="term" value="P:response to stress"/>
    <property type="evidence" value="ECO:0007669"/>
    <property type="project" value="UniProtKB-ARBA"/>
</dbReference>
<comment type="similarity">
    <text evidence="3 7 8">Belongs to the cullin family.</text>
</comment>
<dbReference type="FunFam" id="1.20.1310.10:FF:000006">
    <property type="entry name" value="Cullin 3"/>
    <property type="match status" value="1"/>
</dbReference>
<dbReference type="GO" id="GO:0000209">
    <property type="term" value="P:protein polyubiquitination"/>
    <property type="evidence" value="ECO:0007669"/>
    <property type="project" value="UniProtKB-ARBA"/>
</dbReference>
<feature type="region of interest" description="Disordered" evidence="9">
    <location>
        <begin position="694"/>
        <end position="714"/>
    </location>
</feature>
<dbReference type="GO" id="GO:0007165">
    <property type="term" value="P:signal transduction"/>
    <property type="evidence" value="ECO:0007669"/>
    <property type="project" value="UniProtKB-ARBA"/>
</dbReference>
<proteinExistence type="inferred from homology"/>
<dbReference type="GO" id="GO:0000278">
    <property type="term" value="P:mitotic cell cycle"/>
    <property type="evidence" value="ECO:0007669"/>
    <property type="project" value="UniProtKB-ARBA"/>
</dbReference>
<dbReference type="InterPro" id="IPR036390">
    <property type="entry name" value="WH_DNA-bd_sf"/>
</dbReference>
<dbReference type="InterPro" id="IPR016159">
    <property type="entry name" value="Cullin_repeat-like_dom_sf"/>
</dbReference>
<dbReference type="InterPro" id="IPR045093">
    <property type="entry name" value="Cullin"/>
</dbReference>
<dbReference type="InterPro" id="IPR016158">
    <property type="entry name" value="Cullin_homology"/>
</dbReference>
<evidence type="ECO:0000256" key="6">
    <source>
        <dbReference type="ARBA" id="ARBA00023242"/>
    </source>
</evidence>
<dbReference type="InterPro" id="IPR019559">
    <property type="entry name" value="Cullin_neddylation_domain"/>
</dbReference>
<evidence type="ECO:0000256" key="5">
    <source>
        <dbReference type="ARBA" id="ARBA00022843"/>
    </source>
</evidence>
<feature type="domain" description="Cullin family profile" evidence="10">
    <location>
        <begin position="398"/>
        <end position="650"/>
    </location>
</feature>
<comment type="caution">
    <text evidence="11">The sequence shown here is derived from an EMBL/GenBank/DDBJ whole genome shotgun (WGS) entry which is preliminary data.</text>
</comment>
<dbReference type="EMBL" id="CAJOBB010000525">
    <property type="protein sequence ID" value="CAF3698721.1"/>
    <property type="molecule type" value="Genomic_DNA"/>
</dbReference>
<dbReference type="SMART" id="SM00884">
    <property type="entry name" value="Cullin_Nedd8"/>
    <property type="match status" value="1"/>
</dbReference>
<accession>A0A818UQV9</accession>
<dbReference type="Gene3D" id="1.20.1310.10">
    <property type="entry name" value="Cullin Repeats"/>
    <property type="match status" value="4"/>
</dbReference>
<dbReference type="InterPro" id="IPR016157">
    <property type="entry name" value="Cullin_CS"/>
</dbReference>
<dbReference type="Gene3D" id="3.30.230.130">
    <property type="entry name" value="Cullin, Chain C, Domain 2"/>
    <property type="match status" value="1"/>
</dbReference>
<reference evidence="11" key="1">
    <citation type="submission" date="2021-02" db="EMBL/GenBank/DDBJ databases">
        <authorList>
            <person name="Nowell W R."/>
        </authorList>
    </citation>
    <scope>NUCLEOTIDE SEQUENCE</scope>
</reference>
<evidence type="ECO:0000259" key="10">
    <source>
        <dbReference type="PROSITE" id="PS50069"/>
    </source>
</evidence>
<dbReference type="AlphaFoldDB" id="A0A818UQV9"/>
<dbReference type="GO" id="GO:0031461">
    <property type="term" value="C:cullin-RING ubiquitin ligase complex"/>
    <property type="evidence" value="ECO:0007669"/>
    <property type="project" value="InterPro"/>
</dbReference>
<dbReference type="PANTHER" id="PTHR11932">
    <property type="entry name" value="CULLIN"/>
    <property type="match status" value="1"/>
</dbReference>
<dbReference type="GO" id="GO:0043161">
    <property type="term" value="P:proteasome-mediated ubiquitin-dependent protein catabolic process"/>
    <property type="evidence" value="ECO:0007669"/>
    <property type="project" value="UniProtKB-ARBA"/>
</dbReference>
<sequence length="782" mass="90762">MSHLNNRPFITASGNSNDGRVKLSPQNLIFLASTRTTMDDHYVNDIWTKSLKAAIQEIQKKNNSGLSFEELYRNAYTMVLHKHGERLYTGTREVVIEHLVQKVRQDVIDSLNNNFLTTLNAAWNDHRTAMIMIRDILMYMDRVYVSGQKLEPVYNLGVILFRDNVVRYPAVRDHLRQTLLDMVAKERRGEIIEKSAVKNACQMLMSLGIDSRLVYADDFETPFLLQSAEFYRLESQKLLAENSASVYIHKVAARIGEEAERAVHYLDKSTEERIIRVLEEELITKHLKTIVDMENSGVYSMLKFSKCDDLATMYKLFERVPNGHLTIADCMSSYLREQGRTLVTENADEGKSAITYIQSLLDLKDTFDFFLKNAFNDDKAFKKRINSDFEHFINLNQRSPEYLSLFIDDKLKKGGKELGDQEVEVVLDKAMMLFRYLEEKDVFERYYKQHLAKRLLLNKSASDDAEKNMISRLKTECGCQFTCKLEGMFKDITLSNSTADDFRLHVTQKRLNLNGIDLFVRVLTTGFWPTQNNNNQCNLPAVVREAYQCFHRFYLNKHSGRQLTLQPSLGSADLISIFFGKPKEDDADGELRPTTTTTVTKERKHTLQVSTYQMVILMLFNTKESWTFEEIHHETDITEKDLQRALLPLAMGKPSQRIFLKEPKTKDIQPSDKFIVNDSFTSKLYRVKINPITAKTESDPERQETRNKVEDDRKHEIDAAIVRTMKTRKQMPHTQLVAEVTHQLKSRFMPSPGFIKKRIESLIERDYLSRLSDDRKMYSYVA</sequence>
<evidence type="ECO:0000313" key="12">
    <source>
        <dbReference type="Proteomes" id="UP000663868"/>
    </source>
</evidence>
<comment type="subcellular location">
    <subcellularLocation>
        <location evidence="1">Nucleus</location>
    </subcellularLocation>
</comment>
<dbReference type="GO" id="GO:0080090">
    <property type="term" value="P:regulation of primary metabolic process"/>
    <property type="evidence" value="ECO:0007669"/>
    <property type="project" value="UniProtKB-ARBA"/>
</dbReference>
<dbReference type="FunFam" id="1.20.1310.10:FF:000001">
    <property type="entry name" value="Cullin 3"/>
    <property type="match status" value="1"/>
</dbReference>
<dbReference type="FunFam" id="1.10.10.10:FF:000091">
    <property type="entry name" value="Cullin 3"/>
    <property type="match status" value="1"/>
</dbReference>
<dbReference type="Pfam" id="PF10557">
    <property type="entry name" value="Cullin_Nedd8"/>
    <property type="match status" value="1"/>
</dbReference>
<evidence type="ECO:0000256" key="2">
    <source>
        <dbReference type="ARBA" id="ARBA00004906"/>
    </source>
</evidence>
<dbReference type="InterPro" id="IPR036317">
    <property type="entry name" value="Cullin_homology_sf"/>
</dbReference>
<dbReference type="SMART" id="SM00182">
    <property type="entry name" value="CULLIN"/>
    <property type="match status" value="1"/>
</dbReference>
<dbReference type="Proteomes" id="UP000663868">
    <property type="component" value="Unassembled WGS sequence"/>
</dbReference>
<comment type="pathway">
    <text evidence="2">Protein modification; protein ubiquitination.</text>
</comment>
<dbReference type="Pfam" id="PF26557">
    <property type="entry name" value="Cullin_AB"/>
    <property type="match status" value="1"/>
</dbReference>
<dbReference type="InterPro" id="IPR001373">
    <property type="entry name" value="Cullin_N"/>
</dbReference>
<dbReference type="SUPFAM" id="SSF46785">
    <property type="entry name" value="Winged helix' DNA-binding domain"/>
    <property type="match status" value="1"/>
</dbReference>
<evidence type="ECO:0000313" key="11">
    <source>
        <dbReference type="EMBL" id="CAF3698721.1"/>
    </source>
</evidence>
<dbReference type="InterPro" id="IPR036388">
    <property type="entry name" value="WH-like_DNA-bd_sf"/>
</dbReference>
<evidence type="ECO:0000256" key="3">
    <source>
        <dbReference type="ARBA" id="ARBA00006019"/>
    </source>
</evidence>
<feature type="compositionally biased region" description="Basic and acidic residues" evidence="9">
    <location>
        <begin position="696"/>
        <end position="714"/>
    </location>
</feature>
<dbReference type="GO" id="GO:0006915">
    <property type="term" value="P:apoptotic process"/>
    <property type="evidence" value="ECO:0007669"/>
    <property type="project" value="UniProtKB-ARBA"/>
</dbReference>
<keyword evidence="6" id="KW-0539">Nucleus</keyword>
<evidence type="ECO:0000256" key="1">
    <source>
        <dbReference type="ARBA" id="ARBA00004123"/>
    </source>
</evidence>
<keyword evidence="4" id="KW-1017">Isopeptide bond</keyword>
<dbReference type="Pfam" id="PF00888">
    <property type="entry name" value="Cullin"/>
    <property type="match status" value="1"/>
</dbReference>
<dbReference type="SUPFAM" id="SSF74788">
    <property type="entry name" value="Cullin repeat-like"/>
    <property type="match status" value="1"/>
</dbReference>